<keyword evidence="4 6" id="KW-0964">Secreted</keyword>
<dbReference type="KEGG" id="dzi:111292979"/>
<comment type="subcellular location">
    <subcellularLocation>
        <location evidence="1 6">Secreted</location>
    </subcellularLocation>
</comment>
<evidence type="ECO:0000256" key="6">
    <source>
        <dbReference type="RuleBase" id="RU367044"/>
    </source>
</evidence>
<keyword evidence="5 6" id="KW-0732">Signal</keyword>
<dbReference type="RefSeq" id="XP_022741390.1">
    <property type="nucleotide sequence ID" value="XM_022885655.1"/>
</dbReference>
<dbReference type="GO" id="GO:0005576">
    <property type="term" value="C:extracellular region"/>
    <property type="evidence" value="ECO:0007669"/>
    <property type="project" value="UniProtKB-SubCell"/>
</dbReference>
<evidence type="ECO:0000256" key="2">
    <source>
        <dbReference type="ARBA" id="ARBA00005581"/>
    </source>
</evidence>
<name>A0A6P5YM81_DURZI</name>
<gene>
    <name evidence="8" type="primary">LOC111292979</name>
</gene>
<dbReference type="OrthoDB" id="1727555at2759"/>
<dbReference type="GO" id="GO:0060320">
    <property type="term" value="P:rejection of self pollen"/>
    <property type="evidence" value="ECO:0007669"/>
    <property type="project" value="UniProtKB-KW"/>
</dbReference>
<dbReference type="InterPro" id="IPR010264">
    <property type="entry name" value="Self-incomp_S1"/>
</dbReference>
<dbReference type="PANTHER" id="PTHR31232">
    <property type="match status" value="1"/>
</dbReference>
<evidence type="ECO:0000256" key="1">
    <source>
        <dbReference type="ARBA" id="ARBA00004613"/>
    </source>
</evidence>
<feature type="chain" id="PRO_5028510924" description="S-protein homolog" evidence="6">
    <location>
        <begin position="20"/>
        <end position="132"/>
    </location>
</feature>
<evidence type="ECO:0000256" key="3">
    <source>
        <dbReference type="ARBA" id="ARBA00022471"/>
    </source>
</evidence>
<dbReference type="GeneID" id="111292979"/>
<evidence type="ECO:0000256" key="5">
    <source>
        <dbReference type="ARBA" id="ARBA00022729"/>
    </source>
</evidence>
<evidence type="ECO:0000313" key="7">
    <source>
        <dbReference type="Proteomes" id="UP000515121"/>
    </source>
</evidence>
<protein>
    <recommendedName>
        <fullName evidence="6">S-protein homolog</fullName>
    </recommendedName>
</protein>
<dbReference type="PANTHER" id="PTHR31232:SF90">
    <property type="entry name" value="S-PROTEIN HOMOLOG"/>
    <property type="match status" value="1"/>
</dbReference>
<proteinExistence type="inferred from homology"/>
<dbReference type="Pfam" id="PF05938">
    <property type="entry name" value="Self-incomp_S1"/>
    <property type="match status" value="1"/>
</dbReference>
<sequence length="132" mass="15228">MSPLKSYVLTLVLVLVVSSHPIVNGFQVFLVNNLGGNTNLAAHCLSAANEDLGSRVILPGDDFHWEFSINIGTTAEYECDMGYENKHKRFQVFEERRDALRCGDQKCFWRVDRDGLYLYIKEVDDYQKQFSW</sequence>
<reference evidence="8" key="1">
    <citation type="submission" date="2025-08" db="UniProtKB">
        <authorList>
            <consortium name="RefSeq"/>
        </authorList>
    </citation>
    <scope>IDENTIFICATION</scope>
    <source>
        <tissue evidence="8">Fruit stalk</tissue>
    </source>
</reference>
<comment type="similarity">
    <text evidence="2 6">Belongs to the plant self-incompatibility (S1) protein family.</text>
</comment>
<dbReference type="Proteomes" id="UP000515121">
    <property type="component" value="Unplaced"/>
</dbReference>
<organism evidence="7 8">
    <name type="scientific">Durio zibethinus</name>
    <name type="common">Durian</name>
    <dbReference type="NCBI Taxonomy" id="66656"/>
    <lineage>
        <taxon>Eukaryota</taxon>
        <taxon>Viridiplantae</taxon>
        <taxon>Streptophyta</taxon>
        <taxon>Embryophyta</taxon>
        <taxon>Tracheophyta</taxon>
        <taxon>Spermatophyta</taxon>
        <taxon>Magnoliopsida</taxon>
        <taxon>eudicotyledons</taxon>
        <taxon>Gunneridae</taxon>
        <taxon>Pentapetalae</taxon>
        <taxon>rosids</taxon>
        <taxon>malvids</taxon>
        <taxon>Malvales</taxon>
        <taxon>Malvaceae</taxon>
        <taxon>Helicteroideae</taxon>
        <taxon>Durio</taxon>
    </lineage>
</organism>
<feature type="signal peptide" evidence="6">
    <location>
        <begin position="1"/>
        <end position="19"/>
    </location>
</feature>
<evidence type="ECO:0000313" key="8">
    <source>
        <dbReference type="RefSeq" id="XP_022741390.1"/>
    </source>
</evidence>
<keyword evidence="7" id="KW-1185">Reference proteome</keyword>
<keyword evidence="3 6" id="KW-0713">Self-incompatibility</keyword>
<evidence type="ECO:0000256" key="4">
    <source>
        <dbReference type="ARBA" id="ARBA00022525"/>
    </source>
</evidence>
<dbReference type="AlphaFoldDB" id="A0A6P5YM81"/>
<accession>A0A6P5YM81</accession>